<feature type="region of interest" description="Disordered" evidence="1">
    <location>
        <begin position="1"/>
        <end position="25"/>
    </location>
</feature>
<feature type="domain" description="PE" evidence="2">
    <location>
        <begin position="24"/>
        <end position="113"/>
    </location>
</feature>
<keyword evidence="4" id="KW-1185">Reference proteome</keyword>
<organism evidence="3 4">
    <name type="scientific">Longimycelium tulufanense</name>
    <dbReference type="NCBI Taxonomy" id="907463"/>
    <lineage>
        <taxon>Bacteria</taxon>
        <taxon>Bacillati</taxon>
        <taxon>Actinomycetota</taxon>
        <taxon>Actinomycetes</taxon>
        <taxon>Pseudonocardiales</taxon>
        <taxon>Pseudonocardiaceae</taxon>
        <taxon>Longimycelium</taxon>
    </lineage>
</organism>
<comment type="caution">
    <text evidence="3">The sequence shown here is derived from an EMBL/GenBank/DDBJ whole genome shotgun (WGS) entry which is preliminary data.</text>
</comment>
<feature type="compositionally biased region" description="Low complexity" evidence="1">
    <location>
        <begin position="1"/>
        <end position="14"/>
    </location>
</feature>
<dbReference type="InterPro" id="IPR000084">
    <property type="entry name" value="PE-PGRS_N"/>
</dbReference>
<sequence length="121" mass="12914">MPFMAAGPDAAGALPDGGGGTTKLKVQPDKVLQLKRELEDVRDEVQTFLRNEAEGLKARPQGADPVSQDAAKAISENADTAIEVADAYVQRLTAVIDALDQAAKTYGLVEDTNTVDFRQRS</sequence>
<evidence type="ECO:0000313" key="3">
    <source>
        <dbReference type="EMBL" id="GGM77163.1"/>
    </source>
</evidence>
<reference evidence="3" key="1">
    <citation type="journal article" date="2014" name="Int. J. Syst. Evol. Microbiol.">
        <title>Complete genome sequence of Corynebacterium casei LMG S-19264T (=DSM 44701T), isolated from a smear-ripened cheese.</title>
        <authorList>
            <consortium name="US DOE Joint Genome Institute (JGI-PGF)"/>
            <person name="Walter F."/>
            <person name="Albersmeier A."/>
            <person name="Kalinowski J."/>
            <person name="Ruckert C."/>
        </authorList>
    </citation>
    <scope>NUCLEOTIDE SEQUENCE</scope>
    <source>
        <strain evidence="3">CGMCC 4.5737</strain>
    </source>
</reference>
<dbReference type="RefSeq" id="WP_189061309.1">
    <property type="nucleotide sequence ID" value="NZ_BMMK01000038.1"/>
</dbReference>
<name>A0A8J3CHR7_9PSEU</name>
<dbReference type="Proteomes" id="UP000637578">
    <property type="component" value="Unassembled WGS sequence"/>
</dbReference>
<dbReference type="Gene3D" id="1.10.287.850">
    <property type="entry name" value="HP0062-like domain"/>
    <property type="match status" value="1"/>
</dbReference>
<accession>A0A8J3CHR7</accession>
<protein>
    <recommendedName>
        <fullName evidence="2">PE domain-containing protein</fullName>
    </recommendedName>
</protein>
<dbReference type="EMBL" id="BMMK01000038">
    <property type="protein sequence ID" value="GGM77163.1"/>
    <property type="molecule type" value="Genomic_DNA"/>
</dbReference>
<dbReference type="Pfam" id="PF00934">
    <property type="entry name" value="PE"/>
    <property type="match status" value="1"/>
</dbReference>
<reference evidence="3" key="2">
    <citation type="submission" date="2020-09" db="EMBL/GenBank/DDBJ databases">
        <authorList>
            <person name="Sun Q."/>
            <person name="Zhou Y."/>
        </authorList>
    </citation>
    <scope>NUCLEOTIDE SEQUENCE</scope>
    <source>
        <strain evidence="3">CGMCC 4.5737</strain>
    </source>
</reference>
<proteinExistence type="predicted"/>
<dbReference type="AlphaFoldDB" id="A0A8J3CHR7"/>
<evidence type="ECO:0000313" key="4">
    <source>
        <dbReference type="Proteomes" id="UP000637578"/>
    </source>
</evidence>
<evidence type="ECO:0000256" key="1">
    <source>
        <dbReference type="SAM" id="MobiDB-lite"/>
    </source>
</evidence>
<gene>
    <name evidence="3" type="ORF">GCM10012275_54760</name>
</gene>
<evidence type="ECO:0000259" key="2">
    <source>
        <dbReference type="Pfam" id="PF00934"/>
    </source>
</evidence>